<dbReference type="InParanoid" id="A0A0C2ZCX9"/>
<reference evidence="2" key="2">
    <citation type="submission" date="2015-01" db="EMBL/GenBank/DDBJ databases">
        <title>Evolutionary Origins and Diversification of the Mycorrhizal Mutualists.</title>
        <authorList>
            <consortium name="DOE Joint Genome Institute"/>
            <consortium name="Mycorrhizal Genomics Consortium"/>
            <person name="Kohler A."/>
            <person name="Kuo A."/>
            <person name="Nagy L.G."/>
            <person name="Floudas D."/>
            <person name="Copeland A."/>
            <person name="Barry K.W."/>
            <person name="Cichocki N."/>
            <person name="Veneault-Fourrey C."/>
            <person name="LaButti K."/>
            <person name="Lindquist E.A."/>
            <person name="Lipzen A."/>
            <person name="Lundell T."/>
            <person name="Morin E."/>
            <person name="Murat C."/>
            <person name="Riley R."/>
            <person name="Ohm R."/>
            <person name="Sun H."/>
            <person name="Tunlid A."/>
            <person name="Henrissat B."/>
            <person name="Grigoriev I.V."/>
            <person name="Hibbett D.S."/>
            <person name="Martin F."/>
        </authorList>
    </citation>
    <scope>NUCLEOTIDE SEQUENCE [LARGE SCALE GENOMIC DNA]</scope>
    <source>
        <strain evidence="2">Foug A</strain>
    </source>
</reference>
<accession>A0A0C2ZCX9</accession>
<reference evidence="1 2" key="1">
    <citation type="submission" date="2014-04" db="EMBL/GenBank/DDBJ databases">
        <authorList>
            <consortium name="DOE Joint Genome Institute"/>
            <person name="Kuo A."/>
            <person name="Kohler A."/>
            <person name="Nagy L.G."/>
            <person name="Floudas D."/>
            <person name="Copeland A."/>
            <person name="Barry K.W."/>
            <person name="Cichocki N."/>
            <person name="Veneault-Fourrey C."/>
            <person name="LaButti K."/>
            <person name="Lindquist E.A."/>
            <person name="Lipzen A."/>
            <person name="Lundell T."/>
            <person name="Morin E."/>
            <person name="Murat C."/>
            <person name="Sun H."/>
            <person name="Tunlid A."/>
            <person name="Henrissat B."/>
            <person name="Grigoriev I.V."/>
            <person name="Hibbett D.S."/>
            <person name="Martin F."/>
            <person name="Nordberg H.P."/>
            <person name="Cantor M.N."/>
            <person name="Hua S.X."/>
        </authorList>
    </citation>
    <scope>NUCLEOTIDE SEQUENCE [LARGE SCALE GENOMIC DNA]</scope>
    <source>
        <strain evidence="1 2">Foug A</strain>
    </source>
</reference>
<gene>
    <name evidence="1" type="ORF">SCLCIDRAFT_51151</name>
</gene>
<keyword evidence="2" id="KW-1185">Reference proteome</keyword>
<organism evidence="1 2">
    <name type="scientific">Scleroderma citrinum Foug A</name>
    <dbReference type="NCBI Taxonomy" id="1036808"/>
    <lineage>
        <taxon>Eukaryota</taxon>
        <taxon>Fungi</taxon>
        <taxon>Dikarya</taxon>
        <taxon>Basidiomycota</taxon>
        <taxon>Agaricomycotina</taxon>
        <taxon>Agaricomycetes</taxon>
        <taxon>Agaricomycetidae</taxon>
        <taxon>Boletales</taxon>
        <taxon>Sclerodermatineae</taxon>
        <taxon>Sclerodermataceae</taxon>
        <taxon>Scleroderma</taxon>
    </lineage>
</organism>
<feature type="non-terminal residue" evidence="1">
    <location>
        <position position="81"/>
    </location>
</feature>
<dbReference type="HOGENOM" id="CLU_2580458_0_0_1"/>
<feature type="non-terminal residue" evidence="1">
    <location>
        <position position="1"/>
    </location>
</feature>
<name>A0A0C2ZCX9_9AGAM</name>
<protein>
    <submittedName>
        <fullName evidence="1">Uncharacterized protein</fullName>
    </submittedName>
</protein>
<sequence length="81" mass="8597">GKAADVGELIALGHTVLELGLSDCAHYASSLRELALWISDGFNQQAVMADIQEAITLVDSALKLCPTDHPDRPVLLNAIVT</sequence>
<proteinExistence type="predicted"/>
<dbReference type="OrthoDB" id="3224744at2759"/>
<dbReference type="AlphaFoldDB" id="A0A0C2ZCX9"/>
<evidence type="ECO:0000313" key="1">
    <source>
        <dbReference type="EMBL" id="KIM59633.1"/>
    </source>
</evidence>
<dbReference type="EMBL" id="KN822071">
    <property type="protein sequence ID" value="KIM59633.1"/>
    <property type="molecule type" value="Genomic_DNA"/>
</dbReference>
<dbReference type="Proteomes" id="UP000053989">
    <property type="component" value="Unassembled WGS sequence"/>
</dbReference>
<evidence type="ECO:0000313" key="2">
    <source>
        <dbReference type="Proteomes" id="UP000053989"/>
    </source>
</evidence>